<evidence type="ECO:0000256" key="8">
    <source>
        <dbReference type="SAM" id="Phobius"/>
    </source>
</evidence>
<keyword evidence="4" id="KW-0862">Zinc</keyword>
<keyword evidence="6" id="KW-0446">Lipid-binding</keyword>
<keyword evidence="3" id="KW-0479">Metal-binding</keyword>
<dbReference type="OrthoDB" id="10004596at2759"/>
<keyword evidence="8" id="KW-0812">Transmembrane</keyword>
<keyword evidence="5" id="KW-0445">Lipid transport</keyword>
<gene>
    <name evidence="11" type="ORF">DME_LOCUS5631</name>
</gene>
<dbReference type="EMBL" id="UYYG01001153">
    <property type="protein sequence ID" value="VDN55658.1"/>
    <property type="molecule type" value="Genomic_DNA"/>
</dbReference>
<dbReference type="GO" id="GO:0016020">
    <property type="term" value="C:membrane"/>
    <property type="evidence" value="ECO:0007669"/>
    <property type="project" value="UniProtKB-SubCell"/>
</dbReference>
<dbReference type="PROSITE" id="PS50081">
    <property type="entry name" value="ZF_DAG_PE_2"/>
    <property type="match status" value="1"/>
</dbReference>
<dbReference type="InterPro" id="IPR058801">
    <property type="entry name" value="PDZD8_N"/>
</dbReference>
<evidence type="ECO:0000256" key="4">
    <source>
        <dbReference type="ARBA" id="ARBA00022833"/>
    </source>
</evidence>
<dbReference type="GO" id="GO:0006869">
    <property type="term" value="P:lipid transport"/>
    <property type="evidence" value="ECO:0007669"/>
    <property type="project" value="UniProtKB-KW"/>
</dbReference>
<dbReference type="Proteomes" id="UP000038040">
    <property type="component" value="Unplaced"/>
</dbReference>
<feature type="domain" description="Phorbol-ester/DAG-type" evidence="9">
    <location>
        <begin position="507"/>
        <end position="560"/>
    </location>
</feature>
<dbReference type="WBParaSite" id="DME_0000127101-mRNA-1">
    <property type="protein sequence ID" value="DME_0000127101-mRNA-1"/>
    <property type="gene ID" value="DME_0000127101"/>
</dbReference>
<evidence type="ECO:0000256" key="1">
    <source>
        <dbReference type="ARBA" id="ARBA00004370"/>
    </source>
</evidence>
<organism evidence="12 14">
    <name type="scientific">Dracunculus medinensis</name>
    <name type="common">Guinea worm</name>
    <dbReference type="NCBI Taxonomy" id="318479"/>
    <lineage>
        <taxon>Eukaryota</taxon>
        <taxon>Metazoa</taxon>
        <taxon>Ecdysozoa</taxon>
        <taxon>Nematoda</taxon>
        <taxon>Chromadorea</taxon>
        <taxon>Rhabditida</taxon>
        <taxon>Spirurina</taxon>
        <taxon>Dracunculoidea</taxon>
        <taxon>Dracunculidae</taxon>
        <taxon>Dracunculus</taxon>
    </lineage>
</organism>
<dbReference type="GO" id="GO:0046872">
    <property type="term" value="F:metal ion binding"/>
    <property type="evidence" value="ECO:0007669"/>
    <property type="project" value="UniProtKB-KW"/>
</dbReference>
<evidence type="ECO:0000256" key="2">
    <source>
        <dbReference type="ARBA" id="ARBA00022448"/>
    </source>
</evidence>
<keyword evidence="13" id="KW-1185">Reference proteome</keyword>
<dbReference type="GO" id="GO:0008289">
    <property type="term" value="F:lipid binding"/>
    <property type="evidence" value="ECO:0007669"/>
    <property type="project" value="UniProtKB-KW"/>
</dbReference>
<comment type="subcellular location">
    <subcellularLocation>
        <location evidence="1">Membrane</location>
    </subcellularLocation>
</comment>
<protein>
    <submittedName>
        <fullName evidence="14">PDZ domain-containing protein 8</fullName>
    </submittedName>
</protein>
<sequence length="771" mass="89525">MLLAFTYGVIFGILLILLIFYIFLSNPFEKSANKRTFVEQFPPLRLPPELKKFLGSCEDDSHSKWETCFCLSLLFHFLFQEHKDTRFFRRWLYERLQLELSDLTTRSAAGRLIQDVRIRDLSVGSHFPVIKKIRIENYEMFEEDGFNVIFLYVDYTGGFQTSIDLAMVLRRFAQMSIKVTRLSGKVRLTMTRKPFTHWTISFVEMPILDMKIETHWQGKQLKHVIPFITQQFRRIIQRKHIWPSYKIRYRPFFTNPILIPSHPTDSYNHIKIMGVLEVTILQCTRLNTSLSPSENAQVHCTVSLGHQPLHYSSWNSLFSNLNILQGDIVLAINNVPIRNERQLGKLLCGTLGDLNVLVQRTDINNEGNNSKDRYLNISIFAEFDIESGHTDSRNDKKIKLLVGLENIHLLFFISIQTSIYVPQILDDCRLTLSNCHREIYSLKPPENPTSKPISPLIEEASRHAGFDSRICYGDILIGFRYFPSGLPKETEILLLININEKFIFLSHFSFLSRTIFFFSEATICGVCNGKIWFKNASRCSRCLLVCHNKCTVKNFKLLICDPCDHFEDDTFEVIIFHFLICLTDGFSEFSGDSSFLDIFLLRRIANKVTEKWNNTWNKMARRKISDSHKMELSEVEIKSSVNADFYICSILLKNVIPDVLVDLDVPSCLSNMMFQPGDAYDENLIQEAKNIGKSLFLDLNWPERKIKINSQIDRIQKIIDKTTAERLKLITNLKSPPQKRDEFNIIDDRLQALAMLMLHYCAALQVANHNL</sequence>
<dbReference type="InterPro" id="IPR046349">
    <property type="entry name" value="C1-like_sf"/>
</dbReference>
<evidence type="ECO:0000256" key="3">
    <source>
        <dbReference type="ARBA" id="ARBA00022723"/>
    </source>
</evidence>
<dbReference type="PANTHER" id="PTHR21519:SF1">
    <property type="entry name" value="PDZ DOMAIN-CONTAINING PROTEIN 8"/>
    <property type="match status" value="1"/>
</dbReference>
<feature type="domain" description="SMP-LTD" evidence="10">
    <location>
        <begin position="59"/>
        <end position="251"/>
    </location>
</feature>
<dbReference type="InterPro" id="IPR002219">
    <property type="entry name" value="PKC_DAG/PE"/>
</dbReference>
<keyword evidence="7 8" id="KW-0472">Membrane</keyword>
<proteinExistence type="predicted"/>
<evidence type="ECO:0000259" key="10">
    <source>
        <dbReference type="PROSITE" id="PS51847"/>
    </source>
</evidence>
<evidence type="ECO:0000256" key="6">
    <source>
        <dbReference type="ARBA" id="ARBA00023121"/>
    </source>
</evidence>
<evidence type="ECO:0000256" key="7">
    <source>
        <dbReference type="ARBA" id="ARBA00023136"/>
    </source>
</evidence>
<feature type="transmembrane region" description="Helical" evidence="8">
    <location>
        <begin position="6"/>
        <end position="24"/>
    </location>
</feature>
<dbReference type="GO" id="GO:1990456">
    <property type="term" value="P:mitochondrion-endoplasmic reticulum membrane tethering"/>
    <property type="evidence" value="ECO:0007669"/>
    <property type="project" value="InterPro"/>
</dbReference>
<evidence type="ECO:0000256" key="5">
    <source>
        <dbReference type="ARBA" id="ARBA00023055"/>
    </source>
</evidence>
<dbReference type="AlphaFoldDB" id="A0A0N4U3G6"/>
<dbReference type="PROSITE" id="PS51847">
    <property type="entry name" value="SMP"/>
    <property type="match status" value="1"/>
</dbReference>
<dbReference type="GO" id="GO:0005739">
    <property type="term" value="C:mitochondrion"/>
    <property type="evidence" value="ECO:0007669"/>
    <property type="project" value="GOC"/>
</dbReference>
<name>A0A0N4U3G6_DRAME</name>
<evidence type="ECO:0000313" key="12">
    <source>
        <dbReference type="Proteomes" id="UP000038040"/>
    </source>
</evidence>
<reference evidence="11 13" key="2">
    <citation type="submission" date="2018-11" db="EMBL/GenBank/DDBJ databases">
        <authorList>
            <consortium name="Pathogen Informatics"/>
        </authorList>
    </citation>
    <scope>NUCLEOTIDE SEQUENCE [LARGE SCALE GENOMIC DNA]</scope>
</reference>
<reference evidence="14" key="1">
    <citation type="submission" date="2017-02" db="UniProtKB">
        <authorList>
            <consortium name="WormBaseParasite"/>
        </authorList>
    </citation>
    <scope>IDENTIFICATION</scope>
</reference>
<keyword evidence="8" id="KW-1133">Transmembrane helix</keyword>
<evidence type="ECO:0000313" key="11">
    <source>
        <dbReference type="EMBL" id="VDN55658.1"/>
    </source>
</evidence>
<dbReference type="Proteomes" id="UP000274756">
    <property type="component" value="Unassembled WGS sequence"/>
</dbReference>
<keyword evidence="2" id="KW-0813">Transport</keyword>
<dbReference type="STRING" id="318479.A0A0N4U3G6"/>
<dbReference type="PANTHER" id="PTHR21519">
    <property type="entry name" value="PDZ DOMAIN-CONTAINING PROTEIN 8"/>
    <property type="match status" value="1"/>
</dbReference>
<dbReference type="Pfam" id="PF26547">
    <property type="entry name" value="PDZD8_N"/>
    <property type="match status" value="1"/>
</dbReference>
<dbReference type="GO" id="GO:0044233">
    <property type="term" value="C:mitochondria-associated endoplasmic reticulum membrane contact site"/>
    <property type="evidence" value="ECO:0007669"/>
    <property type="project" value="InterPro"/>
</dbReference>
<evidence type="ECO:0000313" key="14">
    <source>
        <dbReference type="WBParaSite" id="DME_0000127101-mRNA-1"/>
    </source>
</evidence>
<dbReference type="InterPro" id="IPR039275">
    <property type="entry name" value="PDZD8"/>
</dbReference>
<dbReference type="InterPro" id="IPR031468">
    <property type="entry name" value="SMP_LBD"/>
</dbReference>
<accession>A0A0N4U3G6</accession>
<dbReference type="SUPFAM" id="SSF57889">
    <property type="entry name" value="Cysteine-rich domain"/>
    <property type="match status" value="1"/>
</dbReference>
<evidence type="ECO:0000259" key="9">
    <source>
        <dbReference type="PROSITE" id="PS50081"/>
    </source>
</evidence>
<evidence type="ECO:0000313" key="13">
    <source>
        <dbReference type="Proteomes" id="UP000274756"/>
    </source>
</evidence>
<dbReference type="Gene3D" id="3.30.60.20">
    <property type="match status" value="1"/>
</dbReference>
<dbReference type="GO" id="GO:0051560">
    <property type="term" value="P:mitochondrial calcium ion homeostasis"/>
    <property type="evidence" value="ECO:0007669"/>
    <property type="project" value="InterPro"/>
</dbReference>
<dbReference type="SMART" id="SM00109">
    <property type="entry name" value="C1"/>
    <property type="match status" value="1"/>
</dbReference>
<dbReference type="CDD" id="cd21674">
    <property type="entry name" value="SMP_PDZD8"/>
    <property type="match status" value="1"/>
</dbReference>